<dbReference type="GO" id="GO:0000160">
    <property type="term" value="P:phosphorelay signal transduction system"/>
    <property type="evidence" value="ECO:0007669"/>
    <property type="project" value="InterPro"/>
</dbReference>
<organism evidence="4 5">
    <name type="scientific">Candidatus Glassbacteria bacterium GWA2_58_10</name>
    <dbReference type="NCBI Taxonomy" id="1817865"/>
    <lineage>
        <taxon>Bacteria</taxon>
        <taxon>Candidatus Glassiibacteriota</taxon>
    </lineage>
</organism>
<dbReference type="Proteomes" id="UP000176992">
    <property type="component" value="Unassembled WGS sequence"/>
</dbReference>
<dbReference type="SMART" id="SM00448">
    <property type="entry name" value="REC"/>
    <property type="match status" value="1"/>
</dbReference>
<proteinExistence type="predicted"/>
<dbReference type="InterPro" id="IPR001789">
    <property type="entry name" value="Sig_transdc_resp-reg_receiver"/>
</dbReference>
<name>A0A1F5YA05_9BACT</name>
<dbReference type="PANTHER" id="PTHR44591:SF3">
    <property type="entry name" value="RESPONSE REGULATORY DOMAIN-CONTAINING PROTEIN"/>
    <property type="match status" value="1"/>
</dbReference>
<sequence length="124" mass="14114">MNDNKVMIVDDEFAIRELLAKAVKVSGHQPVTAGSGEEALELLQHEQVQVMFIDLKLPGISGIELCRKIRSRLPKARLFAMTGFRDEYEQLDCIKAGFNDYFFKPLDLRLILEVTAKSFKVLQD</sequence>
<dbReference type="AlphaFoldDB" id="A0A1F5YA05"/>
<protein>
    <recommendedName>
        <fullName evidence="3">Response regulatory domain-containing protein</fullName>
    </recommendedName>
</protein>
<gene>
    <name evidence="4" type="ORF">A2Z86_07060</name>
</gene>
<accession>A0A1F5YA05</accession>
<evidence type="ECO:0000256" key="1">
    <source>
        <dbReference type="ARBA" id="ARBA00022553"/>
    </source>
</evidence>
<evidence type="ECO:0000313" key="4">
    <source>
        <dbReference type="EMBL" id="OGF96746.1"/>
    </source>
</evidence>
<dbReference type="CDD" id="cd00156">
    <property type="entry name" value="REC"/>
    <property type="match status" value="1"/>
</dbReference>
<feature type="domain" description="Response regulatory" evidence="3">
    <location>
        <begin position="5"/>
        <end position="119"/>
    </location>
</feature>
<dbReference type="Pfam" id="PF00072">
    <property type="entry name" value="Response_reg"/>
    <property type="match status" value="1"/>
</dbReference>
<comment type="caution">
    <text evidence="4">The sequence shown here is derived from an EMBL/GenBank/DDBJ whole genome shotgun (WGS) entry which is preliminary data.</text>
</comment>
<keyword evidence="1 2" id="KW-0597">Phosphoprotein</keyword>
<dbReference type="PANTHER" id="PTHR44591">
    <property type="entry name" value="STRESS RESPONSE REGULATOR PROTEIN 1"/>
    <property type="match status" value="1"/>
</dbReference>
<dbReference type="InterPro" id="IPR050595">
    <property type="entry name" value="Bact_response_regulator"/>
</dbReference>
<reference evidence="4 5" key="1">
    <citation type="journal article" date="2016" name="Nat. Commun.">
        <title>Thousands of microbial genomes shed light on interconnected biogeochemical processes in an aquifer system.</title>
        <authorList>
            <person name="Anantharaman K."/>
            <person name="Brown C.T."/>
            <person name="Hug L.A."/>
            <person name="Sharon I."/>
            <person name="Castelle C.J."/>
            <person name="Probst A.J."/>
            <person name="Thomas B.C."/>
            <person name="Singh A."/>
            <person name="Wilkins M.J."/>
            <person name="Karaoz U."/>
            <person name="Brodie E.L."/>
            <person name="Williams K.H."/>
            <person name="Hubbard S.S."/>
            <person name="Banfield J.F."/>
        </authorList>
    </citation>
    <scope>NUCLEOTIDE SEQUENCE [LARGE SCALE GENOMIC DNA]</scope>
</reference>
<feature type="modified residue" description="4-aspartylphosphate" evidence="2">
    <location>
        <position position="54"/>
    </location>
</feature>
<evidence type="ECO:0000259" key="3">
    <source>
        <dbReference type="PROSITE" id="PS50110"/>
    </source>
</evidence>
<dbReference type="EMBL" id="MFIV01000253">
    <property type="protein sequence ID" value="OGF96746.1"/>
    <property type="molecule type" value="Genomic_DNA"/>
</dbReference>
<dbReference type="SUPFAM" id="SSF52172">
    <property type="entry name" value="CheY-like"/>
    <property type="match status" value="1"/>
</dbReference>
<evidence type="ECO:0000313" key="5">
    <source>
        <dbReference type="Proteomes" id="UP000176992"/>
    </source>
</evidence>
<dbReference type="PROSITE" id="PS50110">
    <property type="entry name" value="RESPONSE_REGULATORY"/>
    <property type="match status" value="1"/>
</dbReference>
<evidence type="ECO:0000256" key="2">
    <source>
        <dbReference type="PROSITE-ProRule" id="PRU00169"/>
    </source>
</evidence>
<dbReference type="Gene3D" id="3.40.50.2300">
    <property type="match status" value="1"/>
</dbReference>
<dbReference type="InterPro" id="IPR011006">
    <property type="entry name" value="CheY-like_superfamily"/>
</dbReference>